<protein>
    <submittedName>
        <fullName evidence="2">Uncharacterized protein</fullName>
    </submittedName>
</protein>
<gene>
    <name evidence="2" type="ORF">SBD_4497</name>
</gene>
<dbReference type="EMBL" id="KB405078">
    <property type="protein sequence ID" value="EMF54828.1"/>
    <property type="molecule type" value="Genomic_DNA"/>
</dbReference>
<evidence type="ECO:0000313" key="2">
    <source>
        <dbReference type="EMBL" id="EMF54828.1"/>
    </source>
</evidence>
<accession>M3F031</accession>
<name>M3F031_9ACTN</name>
<proteinExistence type="predicted"/>
<sequence length="39" mass="4417">MRSASTSVRVKPDICGVPRHGSVTGKRRGWMSTRSPRYR</sequence>
<dbReference type="AlphaFoldDB" id="M3F031"/>
<dbReference type="Proteomes" id="UP000030760">
    <property type="component" value="Unassembled WGS sequence"/>
</dbReference>
<feature type="region of interest" description="Disordered" evidence="1">
    <location>
        <begin position="1"/>
        <end position="39"/>
    </location>
</feature>
<evidence type="ECO:0000256" key="1">
    <source>
        <dbReference type="SAM" id="MobiDB-lite"/>
    </source>
</evidence>
<evidence type="ECO:0000313" key="3">
    <source>
        <dbReference type="Proteomes" id="UP000030760"/>
    </source>
</evidence>
<organism evidence="2 3">
    <name type="scientific">Streptomyces bottropensis ATCC 25435</name>
    <dbReference type="NCBI Taxonomy" id="1054862"/>
    <lineage>
        <taxon>Bacteria</taxon>
        <taxon>Bacillati</taxon>
        <taxon>Actinomycetota</taxon>
        <taxon>Actinomycetes</taxon>
        <taxon>Kitasatosporales</taxon>
        <taxon>Streptomycetaceae</taxon>
        <taxon>Streptomyces</taxon>
    </lineage>
</organism>
<reference evidence="3" key="1">
    <citation type="journal article" date="2013" name="Genome Announc.">
        <title>Draft Genome Sequence of Streptomyces bottropensis ATCC 25435, a Bottromycin-Producing Actinomycete.</title>
        <authorList>
            <person name="Zhang H."/>
            <person name="Zhou W."/>
            <person name="Zhuang Y."/>
            <person name="Liang X."/>
            <person name="Liu T."/>
        </authorList>
    </citation>
    <scope>NUCLEOTIDE SEQUENCE [LARGE SCALE GENOMIC DNA]</scope>
    <source>
        <strain evidence="3">ATCC 25435</strain>
    </source>
</reference>